<dbReference type="InterPro" id="IPR036390">
    <property type="entry name" value="WH_DNA-bd_sf"/>
</dbReference>
<dbReference type="InterPro" id="IPR016461">
    <property type="entry name" value="COMT-like"/>
</dbReference>
<dbReference type="PIRSF" id="PIRSF005739">
    <property type="entry name" value="O-mtase"/>
    <property type="match status" value="1"/>
</dbReference>
<dbReference type="Gene3D" id="3.40.50.150">
    <property type="entry name" value="Vaccinia Virus protein VP39"/>
    <property type="match status" value="1"/>
</dbReference>
<comment type="caution">
    <text evidence="7">The sequence shown here is derived from an EMBL/GenBank/DDBJ whole genome shotgun (WGS) entry which is preliminary data.</text>
</comment>
<evidence type="ECO:0000256" key="3">
    <source>
        <dbReference type="ARBA" id="ARBA00022691"/>
    </source>
</evidence>
<dbReference type="InterPro" id="IPR001077">
    <property type="entry name" value="COMT_C"/>
</dbReference>
<reference evidence="7" key="2">
    <citation type="submission" date="2023-04" db="EMBL/GenBank/DDBJ databases">
        <authorList>
            <person name="Bruccoleri R.E."/>
            <person name="Oakeley E.J."/>
            <person name="Faust A.-M."/>
            <person name="Dessus-Babus S."/>
            <person name="Altorfer M."/>
            <person name="Burckhardt D."/>
            <person name="Oertli M."/>
            <person name="Naumann U."/>
            <person name="Petersen F."/>
            <person name="Wong J."/>
        </authorList>
    </citation>
    <scope>NUCLEOTIDE SEQUENCE</scope>
    <source>
        <strain evidence="7">GSM-AAB239-AS_SAM_17_03QT</strain>
        <tissue evidence="7">Leaf</tissue>
    </source>
</reference>
<dbReference type="SUPFAM" id="SSF53335">
    <property type="entry name" value="S-adenosyl-L-methionine-dependent methyltransferases"/>
    <property type="match status" value="1"/>
</dbReference>
<evidence type="ECO:0000256" key="1">
    <source>
        <dbReference type="ARBA" id="ARBA00022603"/>
    </source>
</evidence>
<evidence type="ECO:0000256" key="4">
    <source>
        <dbReference type="PIRSR" id="PIRSR005739-1"/>
    </source>
</evidence>
<keyword evidence="2" id="KW-0808">Transferase</keyword>
<dbReference type="PANTHER" id="PTHR11746">
    <property type="entry name" value="O-METHYLTRANSFERASE"/>
    <property type="match status" value="1"/>
</dbReference>
<dbReference type="PROSITE" id="PS51683">
    <property type="entry name" value="SAM_OMT_II"/>
    <property type="match status" value="1"/>
</dbReference>
<evidence type="ECO:0000313" key="7">
    <source>
        <dbReference type="EMBL" id="KAJ6843799.1"/>
    </source>
</evidence>
<dbReference type="EMBL" id="JANAVB010006993">
    <property type="protein sequence ID" value="KAJ6843799.1"/>
    <property type="molecule type" value="Genomic_DNA"/>
</dbReference>
<proteinExistence type="predicted"/>
<dbReference type="InterPro" id="IPR029063">
    <property type="entry name" value="SAM-dependent_MTases_sf"/>
</dbReference>
<feature type="domain" description="O-methyltransferase C-terminal" evidence="5">
    <location>
        <begin position="130"/>
        <end position="357"/>
    </location>
</feature>
<name>A0AAX6HRU0_IRIPA</name>
<dbReference type="InterPro" id="IPR012967">
    <property type="entry name" value="COMT_dimerisation"/>
</dbReference>
<sequence length="375" mass="41685">MASSTATEGASSKELLEAQSHLWLHIFSFINSLSLKAAIELGIPDAVHSHGRPITLTELATKLSIPPIRIPNFQRFMTLLVHNGFFTVTSTSNEDVYAITTNSIPLIKEKGACITPFIEFMLDESLMLPWQSLSSWFKSEEPSTAFEKAHGAYIWELTNTMPGFGRLVREGLGSDSGSIAKVLIEDCRDQFLGVKTLVEVAAGTGTMALAIADAFPDVKCTVFDLPHMIEALEKSDKVEYVGGDMFERIPPADLLVGVFAFGLEKIVPHRLHQMWVMHGWNDEQCVKILKNCKEAIPTKEKGGKAIIIDKVMDTSDGVHPKLTETQLHFDIHMMVHTTGKQRTEAEWKTLFDAAGFKEYKILPALGLRSIIEIYH</sequence>
<reference evidence="7" key="1">
    <citation type="journal article" date="2023" name="GigaByte">
        <title>Genome assembly of the bearded iris, Iris pallida Lam.</title>
        <authorList>
            <person name="Bruccoleri R.E."/>
            <person name="Oakeley E.J."/>
            <person name="Faust A.M.E."/>
            <person name="Altorfer M."/>
            <person name="Dessus-Babus S."/>
            <person name="Burckhardt D."/>
            <person name="Oertli M."/>
            <person name="Naumann U."/>
            <person name="Petersen F."/>
            <person name="Wong J."/>
        </authorList>
    </citation>
    <scope>NUCLEOTIDE SEQUENCE</scope>
    <source>
        <strain evidence="7">GSM-AAB239-AS_SAM_17_03QT</strain>
    </source>
</reference>
<dbReference type="Pfam" id="PF00891">
    <property type="entry name" value="Methyltransf_2"/>
    <property type="match status" value="1"/>
</dbReference>
<organism evidence="7 8">
    <name type="scientific">Iris pallida</name>
    <name type="common">Sweet iris</name>
    <dbReference type="NCBI Taxonomy" id="29817"/>
    <lineage>
        <taxon>Eukaryota</taxon>
        <taxon>Viridiplantae</taxon>
        <taxon>Streptophyta</taxon>
        <taxon>Embryophyta</taxon>
        <taxon>Tracheophyta</taxon>
        <taxon>Spermatophyta</taxon>
        <taxon>Magnoliopsida</taxon>
        <taxon>Liliopsida</taxon>
        <taxon>Asparagales</taxon>
        <taxon>Iridaceae</taxon>
        <taxon>Iridoideae</taxon>
        <taxon>Irideae</taxon>
        <taxon>Iris</taxon>
    </lineage>
</organism>
<gene>
    <name evidence="7" type="ORF">M6B38_117005</name>
</gene>
<dbReference type="Pfam" id="PF08100">
    <property type="entry name" value="Dimerisation"/>
    <property type="match status" value="1"/>
</dbReference>
<dbReference type="GO" id="GO:0046983">
    <property type="term" value="F:protein dimerization activity"/>
    <property type="evidence" value="ECO:0007669"/>
    <property type="project" value="InterPro"/>
</dbReference>
<feature type="domain" description="O-methyltransferase dimerisation" evidence="6">
    <location>
        <begin position="23"/>
        <end position="102"/>
    </location>
</feature>
<protein>
    <submittedName>
        <fullName evidence="7">Trans-resveratrol di-O-methyltransferase-like isoform X2</fullName>
    </submittedName>
</protein>
<dbReference type="GO" id="GO:0008757">
    <property type="term" value="F:S-adenosylmethionine-dependent methyltransferase activity"/>
    <property type="evidence" value="ECO:0007669"/>
    <property type="project" value="UniProtKB-ARBA"/>
</dbReference>
<dbReference type="AlphaFoldDB" id="A0AAX6HRU0"/>
<dbReference type="SUPFAM" id="SSF46785">
    <property type="entry name" value="Winged helix' DNA-binding domain"/>
    <property type="match status" value="1"/>
</dbReference>
<keyword evidence="1" id="KW-0489">Methyltransferase</keyword>
<feature type="active site" description="Proton acceptor" evidence="4">
    <location>
        <position position="278"/>
    </location>
</feature>
<dbReference type="FunFam" id="3.40.50.150:FF:000057">
    <property type="entry name" value="O-methyltransferase ZRP4"/>
    <property type="match status" value="1"/>
</dbReference>
<dbReference type="FunFam" id="1.10.10.10:FF:000213">
    <property type="entry name" value="Coniferyl alcohol 9-O-methyltransferase"/>
    <property type="match status" value="1"/>
</dbReference>
<dbReference type="GO" id="GO:0008171">
    <property type="term" value="F:O-methyltransferase activity"/>
    <property type="evidence" value="ECO:0007669"/>
    <property type="project" value="InterPro"/>
</dbReference>
<evidence type="ECO:0000256" key="2">
    <source>
        <dbReference type="ARBA" id="ARBA00022679"/>
    </source>
</evidence>
<accession>A0AAX6HRU0</accession>
<dbReference type="Proteomes" id="UP001140949">
    <property type="component" value="Unassembled WGS sequence"/>
</dbReference>
<keyword evidence="3" id="KW-0949">S-adenosyl-L-methionine</keyword>
<evidence type="ECO:0000259" key="5">
    <source>
        <dbReference type="Pfam" id="PF00891"/>
    </source>
</evidence>
<dbReference type="GO" id="GO:0032259">
    <property type="term" value="P:methylation"/>
    <property type="evidence" value="ECO:0007669"/>
    <property type="project" value="UniProtKB-KW"/>
</dbReference>
<evidence type="ECO:0000259" key="6">
    <source>
        <dbReference type="Pfam" id="PF08100"/>
    </source>
</evidence>
<keyword evidence="8" id="KW-1185">Reference proteome</keyword>
<evidence type="ECO:0000313" key="8">
    <source>
        <dbReference type="Proteomes" id="UP001140949"/>
    </source>
</evidence>
<dbReference type="Gene3D" id="1.10.10.10">
    <property type="entry name" value="Winged helix-like DNA-binding domain superfamily/Winged helix DNA-binding domain"/>
    <property type="match status" value="1"/>
</dbReference>
<dbReference type="InterPro" id="IPR036388">
    <property type="entry name" value="WH-like_DNA-bd_sf"/>
</dbReference>